<keyword evidence="4 5" id="KW-0472">Membrane</keyword>
<evidence type="ECO:0000313" key="8">
    <source>
        <dbReference type="Proteomes" id="UP001165085"/>
    </source>
</evidence>
<keyword evidence="8" id="KW-1185">Reference proteome</keyword>
<dbReference type="Proteomes" id="UP001165085">
    <property type="component" value="Unassembled WGS sequence"/>
</dbReference>
<name>A0A9W7BPK1_9STRA</name>
<dbReference type="EMBL" id="BRXY01000437">
    <property type="protein sequence ID" value="GMH95096.1"/>
    <property type="molecule type" value="Genomic_DNA"/>
</dbReference>
<protein>
    <recommendedName>
        <fullName evidence="6">EamA domain-containing protein</fullName>
    </recommendedName>
</protein>
<keyword evidence="2 5" id="KW-0812">Transmembrane</keyword>
<sequence>MEIQPASLSVTRLWAIGSFVLLVLFSSASTLIYTYSIDETTGYVYNTASSQVSVEVIKFTISLLGEYNDHSSSSSSRQKFLPLLASSISSSLTPNVFLLILFLSLSYLVSNYLLFEIMRITPAGTFSLFKSFTPCVVSLLSFFLLRSPLPPSRLLTILIMLLALTLTTTPETSSPQSLLLLTFQLTLSSLNMVLNGHLLSPSTTPLTIPKINLLMYSLGSLLNYVLYLLRPSPLPFFHSYSSPSLIIYLLTKSFTGLISNYVFKYNGPIVKSFSSPVVSAVCIGVERLGGGGGGRIELQGGGIVILTACLYIIL</sequence>
<keyword evidence="3 5" id="KW-1133">Transmembrane helix</keyword>
<evidence type="ECO:0000256" key="1">
    <source>
        <dbReference type="ARBA" id="ARBA00004141"/>
    </source>
</evidence>
<dbReference type="InterPro" id="IPR000620">
    <property type="entry name" value="EamA_dom"/>
</dbReference>
<evidence type="ECO:0000256" key="4">
    <source>
        <dbReference type="ARBA" id="ARBA00023136"/>
    </source>
</evidence>
<organism evidence="7 8">
    <name type="scientific">Triparma strigata</name>
    <dbReference type="NCBI Taxonomy" id="1606541"/>
    <lineage>
        <taxon>Eukaryota</taxon>
        <taxon>Sar</taxon>
        <taxon>Stramenopiles</taxon>
        <taxon>Ochrophyta</taxon>
        <taxon>Bolidophyceae</taxon>
        <taxon>Parmales</taxon>
        <taxon>Triparmaceae</taxon>
        <taxon>Triparma</taxon>
    </lineage>
</organism>
<dbReference type="GO" id="GO:0000139">
    <property type="term" value="C:Golgi membrane"/>
    <property type="evidence" value="ECO:0007669"/>
    <property type="project" value="InterPro"/>
</dbReference>
<feature type="transmembrane region" description="Helical" evidence="5">
    <location>
        <begin position="12"/>
        <end position="35"/>
    </location>
</feature>
<evidence type="ECO:0000259" key="6">
    <source>
        <dbReference type="Pfam" id="PF00892"/>
    </source>
</evidence>
<evidence type="ECO:0000256" key="2">
    <source>
        <dbReference type="ARBA" id="ARBA00022692"/>
    </source>
</evidence>
<proteinExistence type="predicted"/>
<dbReference type="AlphaFoldDB" id="A0A9W7BPK1"/>
<comment type="subcellular location">
    <subcellularLocation>
        <location evidence="1">Membrane</location>
        <topology evidence="1">Multi-pass membrane protein</topology>
    </subcellularLocation>
</comment>
<evidence type="ECO:0000256" key="3">
    <source>
        <dbReference type="ARBA" id="ARBA00022989"/>
    </source>
</evidence>
<feature type="transmembrane region" description="Helical" evidence="5">
    <location>
        <begin position="127"/>
        <end position="145"/>
    </location>
</feature>
<feature type="domain" description="EamA" evidence="6">
    <location>
        <begin position="80"/>
        <end position="168"/>
    </location>
</feature>
<evidence type="ECO:0000256" key="5">
    <source>
        <dbReference type="SAM" id="Phobius"/>
    </source>
</evidence>
<dbReference type="Pfam" id="PF00892">
    <property type="entry name" value="EamA"/>
    <property type="match status" value="1"/>
</dbReference>
<feature type="transmembrane region" description="Helical" evidence="5">
    <location>
        <begin position="178"/>
        <end position="199"/>
    </location>
</feature>
<feature type="transmembrane region" description="Helical" evidence="5">
    <location>
        <begin position="96"/>
        <end position="115"/>
    </location>
</feature>
<evidence type="ECO:0000313" key="7">
    <source>
        <dbReference type="EMBL" id="GMH95096.1"/>
    </source>
</evidence>
<comment type="caution">
    <text evidence="7">The sequence shown here is derived from an EMBL/GenBank/DDBJ whole genome shotgun (WGS) entry which is preliminary data.</text>
</comment>
<accession>A0A9W7BPK1</accession>
<dbReference type="GO" id="GO:0015165">
    <property type="term" value="F:pyrimidine nucleotide-sugar transmembrane transporter activity"/>
    <property type="evidence" value="ECO:0007669"/>
    <property type="project" value="InterPro"/>
</dbReference>
<feature type="transmembrane region" description="Helical" evidence="5">
    <location>
        <begin position="245"/>
        <end position="263"/>
    </location>
</feature>
<dbReference type="PANTHER" id="PTHR10231">
    <property type="entry name" value="NUCLEOTIDE-SUGAR TRANSMEMBRANE TRANSPORTER"/>
    <property type="match status" value="1"/>
</dbReference>
<dbReference type="InterPro" id="IPR037185">
    <property type="entry name" value="EmrE-like"/>
</dbReference>
<dbReference type="OrthoDB" id="408493at2759"/>
<gene>
    <name evidence="7" type="ORF">TrST_g1573</name>
</gene>
<reference evidence="8" key="1">
    <citation type="journal article" date="2023" name="Commun. Biol.">
        <title>Genome analysis of Parmales, the sister group of diatoms, reveals the evolutionary specialization of diatoms from phago-mixotrophs to photoautotrophs.</title>
        <authorList>
            <person name="Ban H."/>
            <person name="Sato S."/>
            <person name="Yoshikawa S."/>
            <person name="Yamada K."/>
            <person name="Nakamura Y."/>
            <person name="Ichinomiya M."/>
            <person name="Sato N."/>
            <person name="Blanc-Mathieu R."/>
            <person name="Endo H."/>
            <person name="Kuwata A."/>
            <person name="Ogata H."/>
        </authorList>
    </citation>
    <scope>NUCLEOTIDE SEQUENCE [LARGE SCALE GENOMIC DNA]</scope>
    <source>
        <strain evidence="8">NIES 3701</strain>
    </source>
</reference>
<dbReference type="InterPro" id="IPR007271">
    <property type="entry name" value="Nuc_sug_transpt"/>
</dbReference>
<feature type="transmembrane region" description="Helical" evidence="5">
    <location>
        <begin position="211"/>
        <end position="229"/>
    </location>
</feature>
<dbReference type="SUPFAM" id="SSF103481">
    <property type="entry name" value="Multidrug resistance efflux transporter EmrE"/>
    <property type="match status" value="1"/>
</dbReference>